<keyword evidence="3" id="KW-1185">Reference proteome</keyword>
<organism evidence="2 3">
    <name type="scientific">Paractinoplanes brasiliensis</name>
    <dbReference type="NCBI Taxonomy" id="52695"/>
    <lineage>
        <taxon>Bacteria</taxon>
        <taxon>Bacillati</taxon>
        <taxon>Actinomycetota</taxon>
        <taxon>Actinomycetes</taxon>
        <taxon>Micromonosporales</taxon>
        <taxon>Micromonosporaceae</taxon>
        <taxon>Paractinoplanes</taxon>
    </lineage>
</organism>
<protein>
    <submittedName>
        <fullName evidence="2">2'-5' RNA ligase</fullName>
    </submittedName>
</protein>
<dbReference type="Proteomes" id="UP000294901">
    <property type="component" value="Unassembled WGS sequence"/>
</dbReference>
<accession>A0A4R6JRE6</accession>
<dbReference type="NCBIfam" id="TIGR02258">
    <property type="entry name" value="2_5_ligase"/>
    <property type="match status" value="1"/>
</dbReference>
<dbReference type="Gene3D" id="3.90.1140.10">
    <property type="entry name" value="Cyclic phosphodiesterase"/>
    <property type="match status" value="1"/>
</dbReference>
<dbReference type="PANTHER" id="PTHR35561">
    <property type="entry name" value="RNA 2',3'-CYCLIC PHOSPHODIESTERASE"/>
    <property type="match status" value="1"/>
</dbReference>
<dbReference type="GO" id="GO:0008664">
    <property type="term" value="F:RNA 2',3'-cyclic 3'-phosphodiesterase activity"/>
    <property type="evidence" value="ECO:0007669"/>
    <property type="project" value="InterPro"/>
</dbReference>
<reference evidence="2 3" key="1">
    <citation type="submission" date="2019-03" db="EMBL/GenBank/DDBJ databases">
        <title>Sequencing the genomes of 1000 actinobacteria strains.</title>
        <authorList>
            <person name="Klenk H.-P."/>
        </authorList>
    </citation>
    <scope>NUCLEOTIDE SEQUENCE [LARGE SCALE GENOMIC DNA]</scope>
    <source>
        <strain evidence="2 3">DSM 43805</strain>
    </source>
</reference>
<keyword evidence="2" id="KW-0436">Ligase</keyword>
<evidence type="ECO:0000313" key="2">
    <source>
        <dbReference type="EMBL" id="TDO39120.1"/>
    </source>
</evidence>
<dbReference type="GO" id="GO:0004113">
    <property type="term" value="F:2',3'-cyclic-nucleotide 3'-phosphodiesterase activity"/>
    <property type="evidence" value="ECO:0007669"/>
    <property type="project" value="InterPro"/>
</dbReference>
<dbReference type="InterPro" id="IPR009097">
    <property type="entry name" value="Cyclic_Pdiesterase"/>
</dbReference>
<dbReference type="InterPro" id="IPR004175">
    <property type="entry name" value="RNA_CPDase"/>
</dbReference>
<name>A0A4R6JRE6_9ACTN</name>
<dbReference type="SUPFAM" id="SSF55144">
    <property type="entry name" value="LigT-like"/>
    <property type="match status" value="1"/>
</dbReference>
<gene>
    <name evidence="2" type="ORF">C8E87_2795</name>
</gene>
<keyword evidence="1" id="KW-0378">Hydrolase</keyword>
<dbReference type="GO" id="GO:0016874">
    <property type="term" value="F:ligase activity"/>
    <property type="evidence" value="ECO:0007669"/>
    <property type="project" value="UniProtKB-KW"/>
</dbReference>
<dbReference type="AlphaFoldDB" id="A0A4R6JRE6"/>
<evidence type="ECO:0000256" key="1">
    <source>
        <dbReference type="ARBA" id="ARBA00022801"/>
    </source>
</evidence>
<dbReference type="EMBL" id="SNWR01000001">
    <property type="protein sequence ID" value="TDO39120.1"/>
    <property type="molecule type" value="Genomic_DNA"/>
</dbReference>
<dbReference type="Pfam" id="PF13563">
    <property type="entry name" value="2_5_RNA_ligase2"/>
    <property type="match status" value="1"/>
</dbReference>
<evidence type="ECO:0000313" key="3">
    <source>
        <dbReference type="Proteomes" id="UP000294901"/>
    </source>
</evidence>
<dbReference type="PANTHER" id="PTHR35561:SF1">
    <property type="entry name" value="RNA 2',3'-CYCLIC PHOSPHODIESTERASE"/>
    <property type="match status" value="1"/>
</dbReference>
<sequence length="135" mass="14668">MSKLTPVDKWHLTLVFLGDAPAAPVLDILRDVPSPGPFELRLTGGGRFGSACWAGVDGDLAALNELRNSVRDALTLGGFPSDNRPFHPHLTVSYRPDPALRQTLAGYAGQPWPVTEYSLVESANGQYERLATWPL</sequence>
<comment type="caution">
    <text evidence="2">The sequence shown here is derived from an EMBL/GenBank/DDBJ whole genome shotgun (WGS) entry which is preliminary data.</text>
</comment>
<proteinExistence type="predicted"/>